<comment type="caution">
    <text evidence="2">The sequence shown here is derived from an EMBL/GenBank/DDBJ whole genome shotgun (WGS) entry which is preliminary data.</text>
</comment>
<dbReference type="PROSITE" id="PS52002">
    <property type="entry name" value="SM"/>
    <property type="match status" value="1"/>
</dbReference>
<dbReference type="InterPro" id="IPR010920">
    <property type="entry name" value="LSM_dom_sf"/>
</dbReference>
<dbReference type="Proteomes" id="UP001596145">
    <property type="component" value="Unassembled WGS sequence"/>
</dbReference>
<dbReference type="RefSeq" id="WP_122106011.1">
    <property type="nucleotide sequence ID" value="NZ_JBHSKV010000014.1"/>
</dbReference>
<proteinExistence type="predicted"/>
<dbReference type="InterPro" id="IPR047575">
    <property type="entry name" value="Sm"/>
</dbReference>
<sequence>MSGRPLDVLEASLEDPVTVHLKDGTTYYGVLAGYDQHMNVVIDPEESVSDRVDGDIDGEFAVAIEDTTIIRGDNVVSIKA</sequence>
<dbReference type="AlphaFoldDB" id="A0ABD5QT69"/>
<evidence type="ECO:0000313" key="2">
    <source>
        <dbReference type="EMBL" id="MFC5135197.1"/>
    </source>
</evidence>
<evidence type="ECO:0000259" key="1">
    <source>
        <dbReference type="PROSITE" id="PS52002"/>
    </source>
</evidence>
<feature type="domain" description="Sm" evidence="1">
    <location>
        <begin position="4"/>
        <end position="80"/>
    </location>
</feature>
<dbReference type="Gene3D" id="2.30.30.100">
    <property type="match status" value="1"/>
</dbReference>
<dbReference type="EMBL" id="JBHSKV010000014">
    <property type="protein sequence ID" value="MFC5135197.1"/>
    <property type="molecule type" value="Genomic_DNA"/>
</dbReference>
<dbReference type="InterPro" id="IPR001163">
    <property type="entry name" value="Sm_dom_euk/arc"/>
</dbReference>
<reference evidence="2 3" key="1">
    <citation type="journal article" date="2019" name="Int. J. Syst. Evol. Microbiol.">
        <title>The Global Catalogue of Microorganisms (GCM) 10K type strain sequencing project: providing services to taxonomists for standard genome sequencing and annotation.</title>
        <authorList>
            <consortium name="The Broad Institute Genomics Platform"/>
            <consortium name="The Broad Institute Genome Sequencing Center for Infectious Disease"/>
            <person name="Wu L."/>
            <person name="Ma J."/>
        </authorList>
    </citation>
    <scope>NUCLEOTIDE SEQUENCE [LARGE SCALE GENOMIC DNA]</scope>
    <source>
        <strain evidence="2 3">CGMCC 1.16026</strain>
    </source>
</reference>
<name>A0ABD5QT69_9EURY</name>
<dbReference type="SUPFAM" id="SSF50182">
    <property type="entry name" value="Sm-like ribonucleoproteins"/>
    <property type="match status" value="1"/>
</dbReference>
<dbReference type="SMART" id="SM00651">
    <property type="entry name" value="Sm"/>
    <property type="match status" value="1"/>
</dbReference>
<dbReference type="Pfam" id="PF01423">
    <property type="entry name" value="LSM"/>
    <property type="match status" value="1"/>
</dbReference>
<keyword evidence="3" id="KW-1185">Reference proteome</keyword>
<gene>
    <name evidence="2" type="ORF">ACFPJA_10775</name>
</gene>
<accession>A0ABD5QT69</accession>
<protein>
    <submittedName>
        <fullName evidence="2">LSM domain-containing protein</fullName>
    </submittedName>
</protein>
<organism evidence="2 3">
    <name type="scientific">Halorubrum glutamatedens</name>
    <dbReference type="NCBI Taxonomy" id="2707018"/>
    <lineage>
        <taxon>Archaea</taxon>
        <taxon>Methanobacteriati</taxon>
        <taxon>Methanobacteriota</taxon>
        <taxon>Stenosarchaea group</taxon>
        <taxon>Halobacteria</taxon>
        <taxon>Halobacteriales</taxon>
        <taxon>Haloferacaceae</taxon>
        <taxon>Halorubrum</taxon>
    </lineage>
</organism>
<evidence type="ECO:0000313" key="3">
    <source>
        <dbReference type="Proteomes" id="UP001596145"/>
    </source>
</evidence>